<feature type="region of interest" description="Disordered" evidence="10">
    <location>
        <begin position="1"/>
        <end position="312"/>
    </location>
</feature>
<name>A0ABS6XIZ6_9SPHN</name>
<sequence length="894" mass="96897">MSDTDNEKPKLGARTLGLKRTVETGKVKQSFSHGRSNTVVVEVKRRRVLGRPGEEQQRDDAAPTPAPAPQAKKPTAPAPAPTPAPKPAADAASRRELQEKLLREAEEARMNALEEARRREEQEKQQASEDERRRAEEKRKAEEDAARQAEEAKKAEKAEQDAAKTAQPAANAETPKPAEAPKQAEQAKAAQPAAPAAPAQPQQINLTRDPDLPAPRRFTPVQRPEIPKPKPKPKAEAARDNAPKRGSETPAKESRGRKEREDRRSGKLSVNRALGGEEGARARSLAALKRAREKEKRSHTGGSRGEQQKQVRDVQVPEAITVQELANRMAEKGADLVKAMFKMGMAVTVNQTIDQDTAELLVTDFGHNVRRVSDADVELELDTTEDNEADLKPRAPVVTIMGHVDHGKTSLLDALRGTSVTSGEAGGITQHIGAYQVTLKDKSQITFLDTPGHEAFSDMRARGANVTDIVVLVVAADDGLMPQTIEAINHTKAAGVPMIVAINKCDKPEANPQKVRERLLEHEVIVEEMSGDVQDVEVSALKKTGLDDLLDKIQLQAELLELKANPDRAAEGTVVEAKLDKGRGPVATILVNRGTLKVGDIFVVGAESGKVRAMIDDKGKQVKKAGPSTPVEVLGLSGVPMAGDQLQVVDTETKAREIAEYRQGVMQQKRTTQAPASLESMFSALKDKQAIEYPLVIKGDTQGTVEAIIGSLNKISTDEIRVRILHSGVGGITESDVSLAGASGAPIIGFNVRANAKAREIAERQSVALKYYDVIYDLTDDIRAGMAGELGPEAFETVVGRAEIKEVFSAGKHGKAAGLLVTEGSIRKALKARITRDDVIIYSGEIASLRRFKDDVPEVRAGLECGVTFTQNFTDIKPGDYLETFEVEMRERTL</sequence>
<evidence type="ECO:0000256" key="8">
    <source>
        <dbReference type="HAMAP-Rule" id="MF_00100"/>
    </source>
</evidence>
<dbReference type="Pfam" id="PF22042">
    <property type="entry name" value="EF-G_D2"/>
    <property type="match status" value="1"/>
</dbReference>
<evidence type="ECO:0000256" key="9">
    <source>
        <dbReference type="RuleBase" id="RU000644"/>
    </source>
</evidence>
<gene>
    <name evidence="8 12" type="primary">infB</name>
    <name evidence="12" type="ORF">KY084_04635</name>
</gene>
<dbReference type="Pfam" id="PF11987">
    <property type="entry name" value="IF-2"/>
    <property type="match status" value="1"/>
</dbReference>
<feature type="compositionally biased region" description="Basic and acidic residues" evidence="10">
    <location>
        <begin position="92"/>
        <end position="162"/>
    </location>
</feature>
<comment type="subcellular location">
    <subcellularLocation>
        <location evidence="8">Cytoplasm</location>
    </subcellularLocation>
</comment>
<dbReference type="InterPro" id="IPR015760">
    <property type="entry name" value="TIF_IF2"/>
</dbReference>
<feature type="compositionally biased region" description="Basic and acidic residues" evidence="10">
    <location>
        <begin position="1"/>
        <end position="10"/>
    </location>
</feature>
<comment type="similarity">
    <text evidence="1 8 9">Belongs to the TRAFAC class translation factor GTPase superfamily. Classic translation factor GTPase family. IF-2 subfamily.</text>
</comment>
<dbReference type="InterPro" id="IPR005225">
    <property type="entry name" value="Small_GTP-bd"/>
</dbReference>
<comment type="function">
    <text evidence="8 9">One of the essential components for the initiation of protein synthesis. Protects formylmethionyl-tRNA from spontaneous hydrolysis and promotes its binding to the 30S ribosomal subunits. Also involved in the hydrolysis of GTP during the formation of the 70S ribosomal complex.</text>
</comment>
<evidence type="ECO:0000256" key="2">
    <source>
        <dbReference type="ARBA" id="ARBA00020675"/>
    </source>
</evidence>
<dbReference type="NCBIfam" id="TIGR00231">
    <property type="entry name" value="small_GTP"/>
    <property type="match status" value="1"/>
</dbReference>
<protein>
    <recommendedName>
        <fullName evidence="2 8">Translation initiation factor IF-2</fullName>
    </recommendedName>
</protein>
<feature type="binding site" evidence="8">
    <location>
        <begin position="503"/>
        <end position="506"/>
    </location>
    <ligand>
        <name>GTP</name>
        <dbReference type="ChEBI" id="CHEBI:37565"/>
    </ligand>
</feature>
<dbReference type="EMBL" id="JAHWZX010000003">
    <property type="protein sequence ID" value="MBW4330161.1"/>
    <property type="molecule type" value="Genomic_DNA"/>
</dbReference>
<dbReference type="CDD" id="cd03702">
    <property type="entry name" value="IF2_mtIF2_II"/>
    <property type="match status" value="1"/>
</dbReference>
<dbReference type="PROSITE" id="PS51722">
    <property type="entry name" value="G_TR_2"/>
    <property type="match status" value="1"/>
</dbReference>
<keyword evidence="5 8" id="KW-0547">Nucleotide-binding</keyword>
<evidence type="ECO:0000256" key="4">
    <source>
        <dbReference type="ARBA" id="ARBA00022540"/>
    </source>
</evidence>
<comment type="caution">
    <text evidence="8">Lacks conserved residue(s) required for the propagation of feature annotation.</text>
</comment>
<dbReference type="InterPro" id="IPR006847">
    <property type="entry name" value="IF2_N"/>
</dbReference>
<dbReference type="PANTHER" id="PTHR43381">
    <property type="entry name" value="TRANSLATION INITIATION FACTOR IF-2-RELATED"/>
    <property type="match status" value="1"/>
</dbReference>
<accession>A0ABS6XIZ6</accession>
<dbReference type="InterPro" id="IPR053905">
    <property type="entry name" value="EF-G-like_DII"/>
</dbReference>
<keyword evidence="7 8" id="KW-0342">GTP-binding</keyword>
<dbReference type="InterPro" id="IPR023115">
    <property type="entry name" value="TIF_IF2_dom3"/>
</dbReference>
<reference evidence="12 13" key="1">
    <citation type="submission" date="2021-07" db="EMBL/GenBank/DDBJ databases">
        <title>Stakelama flava sp. nov., a novel endophytic bacterium isolated from branch of Kandelia candel.</title>
        <authorList>
            <person name="Tuo L."/>
        </authorList>
    </citation>
    <scope>NUCLEOTIDE SEQUENCE [LARGE SCALE GENOMIC DNA]</scope>
    <source>
        <strain evidence="12 13">CBK3Z-3</strain>
    </source>
</reference>
<feature type="binding site" evidence="8">
    <location>
        <begin position="402"/>
        <end position="409"/>
    </location>
    <ligand>
        <name>GTP</name>
        <dbReference type="ChEBI" id="CHEBI:37565"/>
    </ligand>
</feature>
<organism evidence="12 13">
    <name type="scientific">Stakelama flava</name>
    <dbReference type="NCBI Taxonomy" id="2860338"/>
    <lineage>
        <taxon>Bacteria</taxon>
        <taxon>Pseudomonadati</taxon>
        <taxon>Pseudomonadota</taxon>
        <taxon>Alphaproteobacteria</taxon>
        <taxon>Sphingomonadales</taxon>
        <taxon>Sphingomonadaceae</taxon>
        <taxon>Stakelama</taxon>
    </lineage>
</organism>
<dbReference type="InterPro" id="IPR044145">
    <property type="entry name" value="IF2_II"/>
</dbReference>
<feature type="compositionally biased region" description="Polar residues" evidence="10">
    <location>
        <begin position="27"/>
        <end position="39"/>
    </location>
</feature>
<evidence type="ECO:0000256" key="3">
    <source>
        <dbReference type="ARBA" id="ARBA00022490"/>
    </source>
</evidence>
<feature type="domain" description="Tr-type G" evidence="11">
    <location>
        <begin position="393"/>
        <end position="563"/>
    </location>
</feature>
<dbReference type="Pfam" id="PF04760">
    <property type="entry name" value="IF2_N"/>
    <property type="match status" value="1"/>
</dbReference>
<evidence type="ECO:0000256" key="7">
    <source>
        <dbReference type="ARBA" id="ARBA00023134"/>
    </source>
</evidence>
<dbReference type="InterPro" id="IPR013575">
    <property type="entry name" value="IF2_assoc_dom_bac"/>
</dbReference>
<dbReference type="InterPro" id="IPR000795">
    <property type="entry name" value="T_Tr_GTP-bd_dom"/>
</dbReference>
<evidence type="ECO:0000256" key="5">
    <source>
        <dbReference type="ARBA" id="ARBA00022741"/>
    </source>
</evidence>
<keyword evidence="6 8" id="KW-0648">Protein biosynthesis</keyword>
<evidence type="ECO:0000256" key="6">
    <source>
        <dbReference type="ARBA" id="ARBA00022917"/>
    </source>
</evidence>
<dbReference type="PROSITE" id="PS01176">
    <property type="entry name" value="IF2"/>
    <property type="match status" value="1"/>
</dbReference>
<feature type="binding site" evidence="8">
    <location>
        <begin position="449"/>
        <end position="453"/>
    </location>
    <ligand>
        <name>GTP</name>
        <dbReference type="ChEBI" id="CHEBI:37565"/>
    </ligand>
</feature>
<evidence type="ECO:0000259" key="11">
    <source>
        <dbReference type="PROSITE" id="PS51722"/>
    </source>
</evidence>
<dbReference type="CDD" id="cd01887">
    <property type="entry name" value="IF2_eIF5B"/>
    <property type="match status" value="1"/>
</dbReference>
<dbReference type="PANTHER" id="PTHR43381:SF5">
    <property type="entry name" value="TR-TYPE G DOMAIN-CONTAINING PROTEIN"/>
    <property type="match status" value="1"/>
</dbReference>
<dbReference type="GO" id="GO:0003743">
    <property type="term" value="F:translation initiation factor activity"/>
    <property type="evidence" value="ECO:0007669"/>
    <property type="project" value="UniProtKB-KW"/>
</dbReference>
<dbReference type="InterPro" id="IPR000178">
    <property type="entry name" value="TF_IF2_bacterial-like"/>
</dbReference>
<evidence type="ECO:0000256" key="10">
    <source>
        <dbReference type="SAM" id="MobiDB-lite"/>
    </source>
</evidence>
<evidence type="ECO:0000313" key="12">
    <source>
        <dbReference type="EMBL" id="MBW4330161.1"/>
    </source>
</evidence>
<keyword evidence="3 8" id="KW-0963">Cytoplasm</keyword>
<evidence type="ECO:0000313" key="13">
    <source>
        <dbReference type="Proteomes" id="UP001197214"/>
    </source>
</evidence>
<feature type="compositionally biased region" description="Basic and acidic residues" evidence="10">
    <location>
        <begin position="225"/>
        <end position="265"/>
    </location>
</feature>
<dbReference type="Pfam" id="PF00009">
    <property type="entry name" value="GTP_EFTU"/>
    <property type="match status" value="1"/>
</dbReference>
<dbReference type="RefSeq" id="WP_219237268.1">
    <property type="nucleotide sequence ID" value="NZ_JAHWZX010000003.1"/>
</dbReference>
<feature type="compositionally biased region" description="Low complexity" evidence="10">
    <location>
        <begin position="168"/>
        <end position="203"/>
    </location>
</feature>
<dbReference type="NCBIfam" id="TIGR00487">
    <property type="entry name" value="IF-2"/>
    <property type="match status" value="1"/>
</dbReference>
<proteinExistence type="inferred from homology"/>
<comment type="caution">
    <text evidence="12">The sequence shown here is derived from an EMBL/GenBank/DDBJ whole genome shotgun (WGS) entry which is preliminary data.</text>
</comment>
<dbReference type="Pfam" id="PF08364">
    <property type="entry name" value="IF2_assoc"/>
    <property type="match status" value="1"/>
</dbReference>
<dbReference type="HAMAP" id="MF_00100_B">
    <property type="entry name" value="IF_2_B"/>
    <property type="match status" value="1"/>
</dbReference>
<evidence type="ECO:0000256" key="1">
    <source>
        <dbReference type="ARBA" id="ARBA00007733"/>
    </source>
</evidence>
<feature type="compositionally biased region" description="Pro residues" evidence="10">
    <location>
        <begin position="76"/>
        <end position="86"/>
    </location>
</feature>
<keyword evidence="13" id="KW-1185">Reference proteome</keyword>
<dbReference type="CDD" id="cd03692">
    <property type="entry name" value="mtIF2_IVc"/>
    <property type="match status" value="1"/>
</dbReference>
<keyword evidence="4 8" id="KW-0396">Initiation factor</keyword>
<feature type="compositionally biased region" description="Basic and acidic residues" evidence="10">
    <location>
        <begin position="52"/>
        <end position="61"/>
    </location>
</feature>
<dbReference type="Proteomes" id="UP001197214">
    <property type="component" value="Unassembled WGS sequence"/>
</dbReference>